<dbReference type="GO" id="GO:0006412">
    <property type="term" value="P:translation"/>
    <property type="evidence" value="ECO:0007669"/>
    <property type="project" value="TreeGrafter"/>
</dbReference>
<evidence type="ECO:0000313" key="3">
    <source>
        <dbReference type="EMBL" id="KER31315.1"/>
    </source>
</evidence>
<dbReference type="FunFam" id="3.30.420.140:FF:000001">
    <property type="entry name" value="RNA-binding transcriptional accessory protein"/>
    <property type="match status" value="1"/>
</dbReference>
<dbReference type="Proteomes" id="UP000054324">
    <property type="component" value="Unassembled WGS sequence"/>
</dbReference>
<dbReference type="SMART" id="SM00732">
    <property type="entry name" value="YqgFc"/>
    <property type="match status" value="1"/>
</dbReference>
<organism evidence="3 4">
    <name type="scientific">Opisthorchis viverrini</name>
    <name type="common">Southeast Asian liver fluke</name>
    <dbReference type="NCBI Taxonomy" id="6198"/>
    <lineage>
        <taxon>Eukaryota</taxon>
        <taxon>Metazoa</taxon>
        <taxon>Spiralia</taxon>
        <taxon>Lophotrochozoa</taxon>
        <taxon>Platyhelminthes</taxon>
        <taxon>Trematoda</taxon>
        <taxon>Digenea</taxon>
        <taxon>Opisthorchiida</taxon>
        <taxon>Opisthorchiata</taxon>
        <taxon>Opisthorchiidae</taxon>
        <taxon>Opisthorchis</taxon>
    </lineage>
</organism>
<keyword evidence="4" id="KW-1185">Reference proteome</keyword>
<dbReference type="SUPFAM" id="SSF50249">
    <property type="entry name" value="Nucleic acid-binding proteins"/>
    <property type="match status" value="1"/>
</dbReference>
<dbReference type="InterPro" id="IPR055179">
    <property type="entry name" value="Tex-like_central_region"/>
</dbReference>
<dbReference type="PANTHER" id="PTHR10724">
    <property type="entry name" value="30S RIBOSOMAL PROTEIN S1"/>
    <property type="match status" value="1"/>
</dbReference>
<dbReference type="PANTHER" id="PTHR10724:SF10">
    <property type="entry name" value="S1 RNA-BINDING DOMAIN-CONTAINING PROTEIN 1"/>
    <property type="match status" value="1"/>
</dbReference>
<feature type="region of interest" description="Disordered" evidence="1">
    <location>
        <begin position="664"/>
        <end position="698"/>
    </location>
</feature>
<dbReference type="Gene3D" id="3.30.420.140">
    <property type="entry name" value="YqgF/RNase H-like domain"/>
    <property type="match status" value="1"/>
</dbReference>
<dbReference type="Pfam" id="PF17674">
    <property type="entry name" value="HHH_9"/>
    <property type="match status" value="1"/>
</dbReference>
<dbReference type="InterPro" id="IPR010994">
    <property type="entry name" value="RuvA_2-like"/>
</dbReference>
<feature type="domain" description="S1 motif" evidence="2">
    <location>
        <begin position="807"/>
        <end position="879"/>
    </location>
</feature>
<feature type="compositionally biased region" description="Basic residues" evidence="1">
    <location>
        <begin position="679"/>
        <end position="695"/>
    </location>
</feature>
<dbReference type="InterPro" id="IPR006641">
    <property type="entry name" value="YqgF/RNaseH-like_dom"/>
</dbReference>
<dbReference type="InterPro" id="IPR032639">
    <property type="entry name" value="Tex_YqgF"/>
</dbReference>
<dbReference type="InterPro" id="IPR023323">
    <property type="entry name" value="Tex-like_dom_sf"/>
</dbReference>
<dbReference type="Gene3D" id="1.10.150.310">
    <property type="entry name" value="Tex RuvX-like domain-like"/>
    <property type="match status" value="2"/>
</dbReference>
<sequence length="1004" mass="111280">MTDIKDRIIDTIDLTDEVAGSVRIDRKLASRVISMFEEGFTVPFIARYRKEVTGGMEPATLHRLKEKINSCKMLIEKIDKSFQYFSKQGLLTEDLSRQLKQCKSTEEVKLLTEPLKPKGPRTLSARAKAVNLEPVAMEILNSSHPVDLFRRAPPEAIKAFGSSLHEAVCHVIADVFAKDLELVRHAEMLCIRHPPTMYTTRKQCRAKQGGKKNKNKAGNLELMDVDSDDSTMDTEENSNATQRQNFTKDDLVTFKNYLQFSRITTKLHAHQILAINRAADRGVITVRIVLPPVVQIQSREFMVRKYFRSIHQGNMDLVHSAFSDAWKRLIEPHLIRGIRSKLTAQAQDTSLDVFSENLRRRLMTAPLRAPTTPVGGVSHGGDPGDGVISSSSAAPGDRLPVVGLDPGWRHGCKWAACDPHGDVISTGIVWPPTTIDPAGQRGARWTHRQADNGLANLTATMQRNNIQTIALGNGQGSRQTGRWLAELITMGHFRPLSVRFAVVSEAGASWYSASELATSELPHLDVSLRGAVSIARRLQDPLSELVKVEPKHLGVGMYQHDLPEKRLVSAVNALMEECISFVGVDLNAAPLHILSRISGLSEAKAKAIAEYRSQVGAFRTRNELLKVKGIGPTTFAQCAGFVRIRPPYSTVKLDGSKDVDMISISSDDDHSDLPVCPGSKRKRPTISTSKRKQKQPRTVSEVVSFNPLDQTAVHPDTYDIARNIIDSLGFELPDVGTAALRQKANALFKASDRDERLKRFCVNNFGLDTVRDIVEALSRPLDFDEREDHFLPLFHSSAMSLTDLKPGMRVSGRVENVTTFGAFCDIGVHQDAYIPRHLYPRTKQAATDNGLFTLRLGDRISAVVGQVQVAQGRITLDQVTVLPSINFESRVGLTIPQLSACMASTGTQVCLPGAMQYQDPHTNQRLPECWLCSVGCGRPFRGQSRYSDQRCDHKESMRKRVKAGSANGTGTRVDQLVSLAHSHMPILKCHPGRPLWQGRVEMSK</sequence>
<dbReference type="GO" id="GO:0006139">
    <property type="term" value="P:nucleobase-containing compound metabolic process"/>
    <property type="evidence" value="ECO:0007669"/>
    <property type="project" value="InterPro"/>
</dbReference>
<dbReference type="Pfam" id="PF00575">
    <property type="entry name" value="S1"/>
    <property type="match status" value="1"/>
</dbReference>
<dbReference type="SMART" id="SM00316">
    <property type="entry name" value="S1"/>
    <property type="match status" value="1"/>
</dbReference>
<dbReference type="PROSITE" id="PS50126">
    <property type="entry name" value="S1"/>
    <property type="match status" value="1"/>
</dbReference>
<proteinExistence type="predicted"/>
<dbReference type="InterPro" id="IPR037027">
    <property type="entry name" value="YqgF/RNaseH-like_dom_sf"/>
</dbReference>
<dbReference type="GO" id="GO:0003735">
    <property type="term" value="F:structural constituent of ribosome"/>
    <property type="evidence" value="ECO:0007669"/>
    <property type="project" value="TreeGrafter"/>
</dbReference>
<name>A0A075A6P0_OPIVI</name>
<dbReference type="CTD" id="20327160"/>
<dbReference type="STRING" id="6198.A0A075A6P0"/>
<evidence type="ECO:0000256" key="1">
    <source>
        <dbReference type="SAM" id="MobiDB-lite"/>
    </source>
</evidence>
<dbReference type="KEGG" id="ovi:T265_12992"/>
<dbReference type="InterPro" id="IPR003029">
    <property type="entry name" value="S1_domain"/>
</dbReference>
<dbReference type="GeneID" id="20327160"/>
<evidence type="ECO:0000313" key="4">
    <source>
        <dbReference type="Proteomes" id="UP000054324"/>
    </source>
</evidence>
<dbReference type="FunFam" id="1.10.10.650:FF:000001">
    <property type="entry name" value="S1 RNA-binding domain 1"/>
    <property type="match status" value="1"/>
</dbReference>
<dbReference type="SUPFAM" id="SSF47781">
    <property type="entry name" value="RuvA domain 2-like"/>
    <property type="match status" value="2"/>
</dbReference>
<accession>A0A075A6P0</accession>
<dbReference type="AlphaFoldDB" id="A0A075A6P0"/>
<evidence type="ECO:0000259" key="2">
    <source>
        <dbReference type="PROSITE" id="PS50126"/>
    </source>
</evidence>
<dbReference type="Gene3D" id="1.10.10.650">
    <property type="entry name" value="RuvA domain 2-like"/>
    <property type="match status" value="1"/>
</dbReference>
<dbReference type="Pfam" id="PF12836">
    <property type="entry name" value="HHH_3"/>
    <property type="match status" value="1"/>
</dbReference>
<dbReference type="Pfam" id="PF22706">
    <property type="entry name" value="Tex_central_region"/>
    <property type="match status" value="1"/>
</dbReference>
<dbReference type="Gene3D" id="1.10.3500.10">
    <property type="entry name" value="Tex N-terminal region-like"/>
    <property type="match status" value="1"/>
</dbReference>
<dbReference type="EMBL" id="KL596647">
    <property type="protein sequence ID" value="KER31315.1"/>
    <property type="molecule type" value="Genomic_DNA"/>
</dbReference>
<dbReference type="InterPro" id="IPR012337">
    <property type="entry name" value="RNaseH-like_sf"/>
</dbReference>
<reference evidence="3 4" key="1">
    <citation type="submission" date="2013-11" db="EMBL/GenBank/DDBJ databases">
        <title>Opisthorchis viverrini - life in the bile duct.</title>
        <authorList>
            <person name="Young N.D."/>
            <person name="Nagarajan N."/>
            <person name="Lin S.J."/>
            <person name="Korhonen P.K."/>
            <person name="Jex A.R."/>
            <person name="Hall R.S."/>
            <person name="Safavi-Hemami H."/>
            <person name="Kaewkong W."/>
            <person name="Bertrand D."/>
            <person name="Gao S."/>
            <person name="Seet Q."/>
            <person name="Wongkham S."/>
            <person name="Teh B.T."/>
            <person name="Wongkham C."/>
            <person name="Intapan P.M."/>
            <person name="Maleewong W."/>
            <person name="Yang X."/>
            <person name="Hu M."/>
            <person name="Wang Z."/>
            <person name="Hofmann A."/>
            <person name="Sternberg P.W."/>
            <person name="Tan P."/>
            <person name="Wang J."/>
            <person name="Gasser R.B."/>
        </authorList>
    </citation>
    <scope>NUCLEOTIDE SEQUENCE [LARGE SCALE GENOMIC DNA]</scope>
</reference>
<dbReference type="InterPro" id="IPR018974">
    <property type="entry name" value="Tex-like_N"/>
</dbReference>
<dbReference type="OrthoDB" id="995477at2759"/>
<dbReference type="InterPro" id="IPR023319">
    <property type="entry name" value="Tex-like_HTH_dom_sf"/>
</dbReference>
<dbReference type="InterPro" id="IPR041692">
    <property type="entry name" value="HHH_9"/>
</dbReference>
<dbReference type="RefSeq" id="XP_009164930.1">
    <property type="nucleotide sequence ID" value="XM_009166666.1"/>
</dbReference>
<feature type="non-terminal residue" evidence="3">
    <location>
        <position position="1004"/>
    </location>
</feature>
<dbReference type="GO" id="GO:0003729">
    <property type="term" value="F:mRNA binding"/>
    <property type="evidence" value="ECO:0007669"/>
    <property type="project" value="TreeGrafter"/>
</dbReference>
<protein>
    <recommendedName>
        <fullName evidence="2">S1 motif domain-containing protein</fullName>
    </recommendedName>
</protein>
<dbReference type="Pfam" id="PF16921">
    <property type="entry name" value="Tex_YqgF"/>
    <property type="match status" value="1"/>
</dbReference>
<dbReference type="InterPro" id="IPR050437">
    <property type="entry name" value="Ribos_protein_bS1-like"/>
</dbReference>
<dbReference type="SUPFAM" id="SSF158832">
    <property type="entry name" value="Tex N-terminal region-like"/>
    <property type="match status" value="1"/>
</dbReference>
<dbReference type="Pfam" id="PF09371">
    <property type="entry name" value="Tex_N"/>
    <property type="match status" value="1"/>
</dbReference>
<dbReference type="Gene3D" id="2.40.50.140">
    <property type="entry name" value="Nucleic acid-binding proteins"/>
    <property type="match status" value="1"/>
</dbReference>
<gene>
    <name evidence="3" type="ORF">T265_12992</name>
</gene>
<dbReference type="InterPro" id="IPR012340">
    <property type="entry name" value="NA-bd_OB-fold"/>
</dbReference>
<dbReference type="SUPFAM" id="SSF53098">
    <property type="entry name" value="Ribonuclease H-like"/>
    <property type="match status" value="1"/>
</dbReference>